<name>A0AAE3VQ12_9HYPH</name>
<dbReference type="Proteomes" id="UP001229244">
    <property type="component" value="Unassembled WGS sequence"/>
</dbReference>
<dbReference type="InterPro" id="IPR045854">
    <property type="entry name" value="NO2/SO3_Rdtase_4Fe4S_sf"/>
</dbReference>
<evidence type="ECO:0000256" key="5">
    <source>
        <dbReference type="ARBA" id="ARBA00023004"/>
    </source>
</evidence>
<feature type="domain" description="Nitrite/Sulfite reductase ferredoxin-like" evidence="7">
    <location>
        <begin position="248"/>
        <end position="305"/>
    </location>
</feature>
<keyword evidence="5" id="KW-0408">Iron</keyword>
<dbReference type="InterPro" id="IPR005117">
    <property type="entry name" value="NiRdtase/SiRdtase_haem-b_fer"/>
</dbReference>
<evidence type="ECO:0000256" key="4">
    <source>
        <dbReference type="ARBA" id="ARBA00023002"/>
    </source>
</evidence>
<dbReference type="GO" id="GO:0051539">
    <property type="term" value="F:4 iron, 4 sulfur cluster binding"/>
    <property type="evidence" value="ECO:0007669"/>
    <property type="project" value="UniProtKB-KW"/>
</dbReference>
<dbReference type="EMBL" id="JAUSUL010000002">
    <property type="protein sequence ID" value="MDQ0315685.1"/>
    <property type="molecule type" value="Genomic_DNA"/>
</dbReference>
<feature type="domain" description="Nitrite/Sulfite reductase ferredoxin-like" evidence="7">
    <location>
        <begin position="19"/>
        <end position="83"/>
    </location>
</feature>
<evidence type="ECO:0000313" key="8">
    <source>
        <dbReference type="EMBL" id="MDQ0315685.1"/>
    </source>
</evidence>
<dbReference type="Gene3D" id="3.30.413.10">
    <property type="entry name" value="Sulfite Reductase Hemoprotein, domain 1"/>
    <property type="match status" value="1"/>
</dbReference>
<dbReference type="PROSITE" id="PS00365">
    <property type="entry name" value="NIR_SIR"/>
    <property type="match status" value="1"/>
</dbReference>
<keyword evidence="6" id="KW-0411">Iron-sulfur</keyword>
<evidence type="ECO:0000259" key="7">
    <source>
        <dbReference type="Pfam" id="PF03460"/>
    </source>
</evidence>
<keyword evidence="2" id="KW-0349">Heme</keyword>
<dbReference type="GO" id="GO:0043818">
    <property type="term" value="F:precorrin-3B synthase activity"/>
    <property type="evidence" value="ECO:0007669"/>
    <property type="project" value="UniProtKB-EC"/>
</dbReference>
<evidence type="ECO:0000256" key="2">
    <source>
        <dbReference type="ARBA" id="ARBA00022617"/>
    </source>
</evidence>
<dbReference type="GO" id="GO:0046872">
    <property type="term" value="F:metal ion binding"/>
    <property type="evidence" value="ECO:0007669"/>
    <property type="project" value="UniProtKB-KW"/>
</dbReference>
<accession>A0AAE3VQ12</accession>
<organism evidence="8 9">
    <name type="scientific">Amorphus orientalis</name>
    <dbReference type="NCBI Taxonomy" id="649198"/>
    <lineage>
        <taxon>Bacteria</taxon>
        <taxon>Pseudomonadati</taxon>
        <taxon>Pseudomonadota</taxon>
        <taxon>Alphaproteobacteria</taxon>
        <taxon>Hyphomicrobiales</taxon>
        <taxon>Amorphaceae</taxon>
        <taxon>Amorphus</taxon>
    </lineage>
</organism>
<evidence type="ECO:0000256" key="3">
    <source>
        <dbReference type="ARBA" id="ARBA00022723"/>
    </source>
</evidence>
<proteinExistence type="predicted"/>
<dbReference type="PANTHER" id="PTHR32439">
    <property type="entry name" value="FERREDOXIN--NITRITE REDUCTASE, CHLOROPLASTIC"/>
    <property type="match status" value="1"/>
</dbReference>
<dbReference type="PANTHER" id="PTHR32439:SF9">
    <property type="entry name" value="BLR3264 PROTEIN"/>
    <property type="match status" value="1"/>
</dbReference>
<keyword evidence="1" id="KW-0004">4Fe-4S</keyword>
<dbReference type="Pfam" id="PF03460">
    <property type="entry name" value="NIR_SIR_ferr"/>
    <property type="match status" value="2"/>
</dbReference>
<dbReference type="GO" id="GO:0020037">
    <property type="term" value="F:heme binding"/>
    <property type="evidence" value="ECO:0007669"/>
    <property type="project" value="InterPro"/>
</dbReference>
<evidence type="ECO:0000256" key="1">
    <source>
        <dbReference type="ARBA" id="ARBA00022485"/>
    </source>
</evidence>
<comment type="caution">
    <text evidence="8">The sequence shown here is derived from an EMBL/GenBank/DDBJ whole genome shotgun (WGS) entry which is preliminary data.</text>
</comment>
<evidence type="ECO:0000313" key="9">
    <source>
        <dbReference type="Proteomes" id="UP001229244"/>
    </source>
</evidence>
<protein>
    <submittedName>
        <fullName evidence="8">Precorrin-3B synthase</fullName>
        <ecNumber evidence="8">1.14.13.83</ecNumber>
    </submittedName>
</protein>
<dbReference type="InterPro" id="IPR036136">
    <property type="entry name" value="Nit/Sulf_reduc_fer-like_dom_sf"/>
</dbReference>
<sequence length="431" mass="44778">MNAAADPLARGWCPGILRPMESGDGLLARLHPPHGVLSPEQALAVSEASRACGNGVLDITGHANLQIRGVREATRAELEARLGRVGLVEPSPRAPFRVTVISPIADLVSDGGLDGRALADTVERAARKVELPAKFLVAIDCDDRFPLDHLAPDIRVRTAATGHLLIGLARQNGVVWGAPVSPAAFEETIGALLERLGRLLRANNVRRVRLLPHTELEPFVDQGQPGPATRSGHPPRAGLVPLGTARFAAIAAAPFGQITADMLAAAADVAQEAGLPELRLAPNRGLVLAPLAPEKASTALHGLAACGLVNDPADPRLRIVTCPGAPACASGHAETHDLAARLARHLPARPWPASVHLSGCRKGCVRRGASDLTLVAGETGVDIIPDGGPFDAPVAQADFDVIVQHLEGADGAADFAHQITGGRAPRCATTT</sequence>
<dbReference type="RefSeq" id="WP_306885508.1">
    <property type="nucleotide sequence ID" value="NZ_JAUSUL010000002.1"/>
</dbReference>
<dbReference type="Gene3D" id="3.90.480.20">
    <property type="match status" value="1"/>
</dbReference>
<dbReference type="SUPFAM" id="SSF55124">
    <property type="entry name" value="Nitrite/Sulfite reductase N-terminal domain-like"/>
    <property type="match status" value="2"/>
</dbReference>
<gene>
    <name evidence="8" type="ORF">J2S73_002142</name>
</gene>
<dbReference type="EC" id="1.14.13.83" evidence="8"/>
<keyword evidence="3" id="KW-0479">Metal-binding</keyword>
<dbReference type="AlphaFoldDB" id="A0AAE3VQ12"/>
<keyword evidence="4 8" id="KW-0560">Oxidoreductase</keyword>
<keyword evidence="9" id="KW-1185">Reference proteome</keyword>
<dbReference type="SUPFAM" id="SSF56014">
    <property type="entry name" value="Nitrite and sulphite reductase 4Fe-4S domain-like"/>
    <property type="match status" value="1"/>
</dbReference>
<dbReference type="InterPro" id="IPR051329">
    <property type="entry name" value="NIR_SIR_4Fe-4S"/>
</dbReference>
<dbReference type="InterPro" id="IPR006066">
    <property type="entry name" value="NO2/SO3_Rdtase_FeS/sirohaem_BS"/>
</dbReference>
<reference evidence="8" key="1">
    <citation type="submission" date="2023-07" db="EMBL/GenBank/DDBJ databases">
        <title>Genomic Encyclopedia of Type Strains, Phase IV (KMG-IV): sequencing the most valuable type-strain genomes for metagenomic binning, comparative biology and taxonomic classification.</title>
        <authorList>
            <person name="Goeker M."/>
        </authorList>
    </citation>
    <scope>NUCLEOTIDE SEQUENCE</scope>
    <source>
        <strain evidence="8">DSM 21202</strain>
    </source>
</reference>
<dbReference type="Gene3D" id="3.90.480.10">
    <property type="entry name" value="Sulfite Reductase Hemoprotein,Domain 2"/>
    <property type="match status" value="1"/>
</dbReference>
<evidence type="ECO:0000256" key="6">
    <source>
        <dbReference type="ARBA" id="ARBA00023014"/>
    </source>
</evidence>